<evidence type="ECO:0000313" key="4">
    <source>
        <dbReference type="EMBL" id="CAF3531773.1"/>
    </source>
</evidence>
<feature type="domain" description="G" evidence="2">
    <location>
        <begin position="98"/>
        <end position="201"/>
    </location>
</feature>
<dbReference type="CDD" id="cd00882">
    <property type="entry name" value="Ras_like_GTPase"/>
    <property type="match status" value="1"/>
</dbReference>
<organism evidence="3 5">
    <name type="scientific">Adineta steineri</name>
    <dbReference type="NCBI Taxonomy" id="433720"/>
    <lineage>
        <taxon>Eukaryota</taxon>
        <taxon>Metazoa</taxon>
        <taxon>Spiralia</taxon>
        <taxon>Gnathifera</taxon>
        <taxon>Rotifera</taxon>
        <taxon>Eurotatoria</taxon>
        <taxon>Bdelloidea</taxon>
        <taxon>Adinetida</taxon>
        <taxon>Adinetidae</taxon>
        <taxon>Adineta</taxon>
    </lineage>
</organism>
<proteinExistence type="predicted"/>
<dbReference type="SUPFAM" id="SSF52540">
    <property type="entry name" value="P-loop containing nucleoside triphosphate hydrolases"/>
    <property type="match status" value="1"/>
</dbReference>
<dbReference type="Proteomes" id="UP000663845">
    <property type="component" value="Unassembled WGS sequence"/>
</dbReference>
<dbReference type="GO" id="GO:0005525">
    <property type="term" value="F:GTP binding"/>
    <property type="evidence" value="ECO:0007669"/>
    <property type="project" value="InterPro"/>
</dbReference>
<gene>
    <name evidence="3" type="ORF">JYZ213_LOCUS4062</name>
    <name evidence="4" type="ORF">OXD698_LOCUS2981</name>
</gene>
<evidence type="ECO:0000259" key="2">
    <source>
        <dbReference type="Pfam" id="PF01926"/>
    </source>
</evidence>
<reference evidence="3" key="1">
    <citation type="submission" date="2021-02" db="EMBL/GenBank/DDBJ databases">
        <authorList>
            <person name="Nowell W R."/>
        </authorList>
    </citation>
    <scope>NUCLEOTIDE SEQUENCE</scope>
</reference>
<dbReference type="Gene3D" id="3.40.50.300">
    <property type="entry name" value="P-loop containing nucleotide triphosphate hydrolases"/>
    <property type="match status" value="1"/>
</dbReference>
<dbReference type="EMBL" id="CAJOAZ010000102">
    <property type="protein sequence ID" value="CAF3531773.1"/>
    <property type="molecule type" value="Genomic_DNA"/>
</dbReference>
<dbReference type="Proteomes" id="UP000663844">
    <property type="component" value="Unassembled WGS sequence"/>
</dbReference>
<dbReference type="EMBL" id="CAJNOG010000022">
    <property type="protein sequence ID" value="CAF0779011.1"/>
    <property type="molecule type" value="Genomic_DNA"/>
</dbReference>
<keyword evidence="1" id="KW-0175">Coiled coil</keyword>
<evidence type="ECO:0000256" key="1">
    <source>
        <dbReference type="SAM" id="Coils"/>
    </source>
</evidence>
<dbReference type="InterPro" id="IPR006073">
    <property type="entry name" value="GTP-bd"/>
</dbReference>
<dbReference type="PANTHER" id="PTHR14143">
    <property type="entry name" value="INTERFERON-INDUCIBLE GTPASE FAMILY MEMBER"/>
    <property type="match status" value="1"/>
</dbReference>
<dbReference type="InterPro" id="IPR027417">
    <property type="entry name" value="P-loop_NTPase"/>
</dbReference>
<feature type="coiled-coil region" evidence="1">
    <location>
        <begin position="24"/>
        <end position="58"/>
    </location>
</feature>
<dbReference type="AlphaFoldDB" id="A0A813R5R4"/>
<dbReference type="PANTHER" id="PTHR14143:SF1">
    <property type="entry name" value="IRG-TYPE G DOMAIN-CONTAINING PROTEIN"/>
    <property type="match status" value="1"/>
</dbReference>
<accession>A0A813R5R4</accession>
<dbReference type="Pfam" id="PF01926">
    <property type="entry name" value="MMR_HSR1"/>
    <property type="match status" value="1"/>
</dbReference>
<protein>
    <recommendedName>
        <fullName evidence="2">G domain-containing protein</fullName>
    </recommendedName>
</protein>
<comment type="caution">
    <text evidence="3">The sequence shown here is derived from an EMBL/GenBank/DDBJ whole genome shotgun (WGS) entry which is preliminary data.</text>
</comment>
<name>A0A813R5R4_9BILA</name>
<evidence type="ECO:0000313" key="5">
    <source>
        <dbReference type="Proteomes" id="UP000663845"/>
    </source>
</evidence>
<evidence type="ECO:0000313" key="3">
    <source>
        <dbReference type="EMBL" id="CAF0779011.1"/>
    </source>
</evidence>
<sequence>MSTAAVIAPACQLAITILNSLVKTREMRQQSQQLTQELESYREENAALRNKFEELQEHLTANKLTSYEDLIKHDKEKADTLVNLANDTKKLDMQGLNIGLFGQTSTGKSTMINSMLGEEVAETGYGETTTFAKPYESKMANYTLHDLPGKNDSVSYFTMEYIAFWKGLSSRVIVIEKTVKEMTTVIQLLDAIDLHYDLVVNKLDCVPEAERESFKQKIQSEIKECNLKNCDHVWFVSAINIQQFDWLQMVAALLPN</sequence>